<organism evidence="3 4">
    <name type="scientific">Variovorax paradoxus</name>
    <dbReference type="NCBI Taxonomy" id="34073"/>
    <lineage>
        <taxon>Bacteria</taxon>
        <taxon>Pseudomonadati</taxon>
        <taxon>Pseudomonadota</taxon>
        <taxon>Betaproteobacteria</taxon>
        <taxon>Burkholderiales</taxon>
        <taxon>Comamonadaceae</taxon>
        <taxon>Variovorax</taxon>
    </lineage>
</organism>
<evidence type="ECO:0000256" key="1">
    <source>
        <dbReference type="SAM" id="Phobius"/>
    </source>
</evidence>
<dbReference type="Pfam" id="PF12158">
    <property type="entry name" value="DUF3592"/>
    <property type="match status" value="1"/>
</dbReference>
<keyword evidence="1" id="KW-0472">Membrane</keyword>
<dbReference type="EMBL" id="JXQQ01000071">
    <property type="protein sequence ID" value="KIQ25085.1"/>
    <property type="molecule type" value="Genomic_DNA"/>
</dbReference>
<gene>
    <name evidence="3" type="ORF">RT97_24795</name>
</gene>
<feature type="transmembrane region" description="Helical" evidence="1">
    <location>
        <begin position="6"/>
        <end position="26"/>
    </location>
</feature>
<comment type="caution">
    <text evidence="3">The sequence shown here is derived from an EMBL/GenBank/DDBJ whole genome shotgun (WGS) entry which is preliminary data.</text>
</comment>
<keyword evidence="1" id="KW-1133">Transmembrane helix</keyword>
<feature type="transmembrane region" description="Helical" evidence="1">
    <location>
        <begin position="252"/>
        <end position="271"/>
    </location>
</feature>
<protein>
    <recommendedName>
        <fullName evidence="2">DUF3592 domain-containing protein</fullName>
    </recommendedName>
</protein>
<dbReference type="RefSeq" id="WP_042581512.1">
    <property type="nucleotide sequence ID" value="NZ_JXQQ01000071.1"/>
</dbReference>
<proteinExistence type="predicted"/>
<feature type="transmembrane region" description="Helical" evidence="1">
    <location>
        <begin position="147"/>
        <end position="170"/>
    </location>
</feature>
<accession>A0A0D0M6E6</accession>
<dbReference type="AlphaFoldDB" id="A0A0D0M6E6"/>
<dbReference type="Proteomes" id="UP000032067">
    <property type="component" value="Unassembled WGS sequence"/>
</dbReference>
<feature type="transmembrane region" description="Helical" evidence="1">
    <location>
        <begin position="199"/>
        <end position="216"/>
    </location>
</feature>
<evidence type="ECO:0000313" key="4">
    <source>
        <dbReference type="Proteomes" id="UP000032067"/>
    </source>
</evidence>
<reference evidence="3 4" key="1">
    <citation type="submission" date="2014-12" db="EMBL/GenBank/DDBJ databases">
        <title>16Stimator: statistical estimation of ribosomal gene copy numbers from draft genome assemblies.</title>
        <authorList>
            <person name="Perisin M.A."/>
            <person name="Vetter M."/>
            <person name="Gilbert J.A."/>
            <person name="Bergelson J."/>
        </authorList>
    </citation>
    <scope>NUCLEOTIDE SEQUENCE [LARGE SCALE GENOMIC DNA]</scope>
    <source>
        <strain evidence="3 4">MEDvA23</strain>
    </source>
</reference>
<dbReference type="OrthoDB" id="8846842at2"/>
<name>A0A0D0M6E6_VARPD</name>
<dbReference type="InterPro" id="IPR021994">
    <property type="entry name" value="DUF3592"/>
</dbReference>
<feature type="transmembrane region" description="Helical" evidence="1">
    <location>
        <begin position="33"/>
        <end position="53"/>
    </location>
</feature>
<sequence length="274" mass="29245">MDDEAATHALLVFALSLFVGPAIGALVGWRKNLFWGVGIGALLIGCAGLYGAATVGWQRYQSIAGTVLVEGHLVEFVEERSKDSKGRTTTTRAPVVEYTASDGQARSVKGLGGGLSGKEPGDPVEVRYKPADPSQALVADFQNMWGIVWGLGLFGGFPAMFGLFFTGMAIKEGRPRPAFAVKVREATPAQKRWRTRGTVLANLVFLAGFAVCFLYPDESFGKGLGAGFMTIGAGALLHFVVQSFPPAMEFEFRSILGIVGLGFIAFGYGAWMMM</sequence>
<feature type="domain" description="DUF3592" evidence="2">
    <location>
        <begin position="69"/>
        <end position="140"/>
    </location>
</feature>
<keyword evidence="1" id="KW-0812">Transmembrane</keyword>
<evidence type="ECO:0000259" key="2">
    <source>
        <dbReference type="Pfam" id="PF12158"/>
    </source>
</evidence>
<feature type="transmembrane region" description="Helical" evidence="1">
    <location>
        <begin position="222"/>
        <end position="240"/>
    </location>
</feature>
<evidence type="ECO:0000313" key="3">
    <source>
        <dbReference type="EMBL" id="KIQ25085.1"/>
    </source>
</evidence>